<keyword evidence="1" id="KW-0479">Metal-binding</keyword>
<protein>
    <submittedName>
        <fullName evidence="3">Ferredoxin-1</fullName>
    </submittedName>
</protein>
<name>A0A9W9R2A5_PENBR</name>
<organism evidence="3 4">
    <name type="scientific">Penicillium brevicompactum</name>
    <dbReference type="NCBI Taxonomy" id="5074"/>
    <lineage>
        <taxon>Eukaryota</taxon>
        <taxon>Fungi</taxon>
        <taxon>Dikarya</taxon>
        <taxon>Ascomycota</taxon>
        <taxon>Pezizomycotina</taxon>
        <taxon>Eurotiomycetes</taxon>
        <taxon>Eurotiomycetidae</taxon>
        <taxon>Eurotiales</taxon>
        <taxon>Aspergillaceae</taxon>
        <taxon>Penicillium</taxon>
    </lineage>
</organism>
<dbReference type="AlphaFoldDB" id="A0A9W9R2A5"/>
<dbReference type="Proteomes" id="UP001147695">
    <property type="component" value="Unassembled WGS sequence"/>
</dbReference>
<dbReference type="PANTHER" id="PTHR43112">
    <property type="entry name" value="FERREDOXIN"/>
    <property type="match status" value="1"/>
</dbReference>
<evidence type="ECO:0000256" key="2">
    <source>
        <dbReference type="ARBA" id="ARBA00023014"/>
    </source>
</evidence>
<comment type="caution">
    <text evidence="3">The sequence shown here is derived from an EMBL/GenBank/DDBJ whole genome shotgun (WGS) entry which is preliminary data.</text>
</comment>
<proteinExistence type="predicted"/>
<dbReference type="EMBL" id="JAPZBQ010000001">
    <property type="protein sequence ID" value="KAJ5352412.1"/>
    <property type="molecule type" value="Genomic_DNA"/>
</dbReference>
<reference evidence="3" key="1">
    <citation type="submission" date="2022-12" db="EMBL/GenBank/DDBJ databases">
        <authorList>
            <person name="Petersen C."/>
        </authorList>
    </citation>
    <scope>NUCLEOTIDE SEQUENCE</scope>
    <source>
        <strain evidence="3">IBT 35673</strain>
    </source>
</reference>
<dbReference type="Gene3D" id="3.10.20.30">
    <property type="match status" value="1"/>
</dbReference>
<keyword evidence="1" id="KW-0001">2Fe-2S</keyword>
<evidence type="ECO:0000256" key="1">
    <source>
        <dbReference type="ARBA" id="ARBA00022714"/>
    </source>
</evidence>
<dbReference type="InterPro" id="IPR036010">
    <property type="entry name" value="2Fe-2S_ferredoxin-like_sf"/>
</dbReference>
<evidence type="ECO:0000313" key="4">
    <source>
        <dbReference type="Proteomes" id="UP001147695"/>
    </source>
</evidence>
<evidence type="ECO:0000313" key="3">
    <source>
        <dbReference type="EMBL" id="KAJ5352412.1"/>
    </source>
</evidence>
<accession>A0A9W9R2A5</accession>
<dbReference type="GO" id="GO:0051537">
    <property type="term" value="F:2 iron, 2 sulfur cluster binding"/>
    <property type="evidence" value="ECO:0007669"/>
    <property type="project" value="UniProtKB-KW"/>
</dbReference>
<gene>
    <name evidence="3" type="ORF">N7452_001386</name>
</gene>
<reference evidence="3" key="2">
    <citation type="journal article" date="2023" name="IMA Fungus">
        <title>Comparative genomic study of the Penicillium genus elucidates a diverse pangenome and 15 lateral gene transfer events.</title>
        <authorList>
            <person name="Petersen C."/>
            <person name="Sorensen T."/>
            <person name="Nielsen M.R."/>
            <person name="Sondergaard T.E."/>
            <person name="Sorensen J.L."/>
            <person name="Fitzpatrick D.A."/>
            <person name="Frisvad J.C."/>
            <person name="Nielsen K.L."/>
        </authorList>
    </citation>
    <scope>NUCLEOTIDE SEQUENCE</scope>
    <source>
        <strain evidence="3">IBT 35673</strain>
    </source>
</reference>
<keyword evidence="2" id="KW-0411">Iron-sulfur</keyword>
<dbReference type="InterPro" id="IPR012675">
    <property type="entry name" value="Beta-grasp_dom_sf"/>
</dbReference>
<dbReference type="PANTHER" id="PTHR43112:SF3">
    <property type="entry name" value="FERREDOXIN-2, CHLOROPLASTIC"/>
    <property type="match status" value="1"/>
</dbReference>
<keyword evidence="1" id="KW-0408">Iron</keyword>
<dbReference type="SUPFAM" id="SSF54292">
    <property type="entry name" value="2Fe-2S ferredoxin-like"/>
    <property type="match status" value="1"/>
</dbReference>
<sequence length="125" mass="13972">MSYTITFKYPDNDRDPDNDREYSMQCDAYTTLLDASIEANQRTGFFDGFVDRFTKEGFEKWPNEGGNGALHSTAALLISGEVDQSDQTCLSDAQIEAGYILTDVAYPQSDCSILLGQEDACMDFY</sequence>